<dbReference type="Proteomes" id="UP000182569">
    <property type="component" value="Chromosome"/>
</dbReference>
<dbReference type="OrthoDB" id="9780715at2"/>
<keyword evidence="4" id="KW-1185">Reference proteome</keyword>
<name>A0A1J0GJI5_9CLOT</name>
<organism evidence="3 4">
    <name type="scientific">Clostridium estertheticum subsp. estertheticum</name>
    <dbReference type="NCBI Taxonomy" id="1552"/>
    <lineage>
        <taxon>Bacteria</taxon>
        <taxon>Bacillati</taxon>
        <taxon>Bacillota</taxon>
        <taxon>Clostridia</taxon>
        <taxon>Eubacteriales</taxon>
        <taxon>Clostridiaceae</taxon>
        <taxon>Clostridium</taxon>
    </lineage>
</organism>
<dbReference type="Gene3D" id="1.20.120.20">
    <property type="entry name" value="Apolipoprotein"/>
    <property type="match status" value="1"/>
</dbReference>
<keyword evidence="2" id="KW-0812">Transmembrane</keyword>
<keyword evidence="2" id="KW-1133">Transmembrane helix</keyword>
<evidence type="ECO:0000256" key="2">
    <source>
        <dbReference type="SAM" id="Phobius"/>
    </source>
</evidence>
<feature type="coiled-coil region" evidence="1">
    <location>
        <begin position="940"/>
        <end position="967"/>
    </location>
</feature>
<evidence type="ECO:0000313" key="4">
    <source>
        <dbReference type="Proteomes" id="UP000182569"/>
    </source>
</evidence>
<feature type="transmembrane region" description="Helical" evidence="2">
    <location>
        <begin position="591"/>
        <end position="615"/>
    </location>
</feature>
<dbReference type="STRING" id="1552.A7L45_16285"/>
<feature type="transmembrane region" description="Helical" evidence="2">
    <location>
        <begin position="548"/>
        <end position="571"/>
    </location>
</feature>
<feature type="transmembrane region" description="Helical" evidence="2">
    <location>
        <begin position="374"/>
        <end position="405"/>
    </location>
</feature>
<evidence type="ECO:0008006" key="5">
    <source>
        <dbReference type="Google" id="ProtNLM"/>
    </source>
</evidence>
<accession>A0A1J0GJI5</accession>
<dbReference type="EMBL" id="CP015756">
    <property type="protein sequence ID" value="APC41524.1"/>
    <property type="molecule type" value="Genomic_DNA"/>
</dbReference>
<evidence type="ECO:0000313" key="3">
    <source>
        <dbReference type="EMBL" id="APC41524.1"/>
    </source>
</evidence>
<feature type="transmembrane region" description="Helical" evidence="2">
    <location>
        <begin position="478"/>
        <end position="498"/>
    </location>
</feature>
<keyword evidence="2" id="KW-0472">Membrane</keyword>
<protein>
    <recommendedName>
        <fullName evidence="5">Phage tail tape measure protein</fullName>
    </recommendedName>
</protein>
<evidence type="ECO:0000256" key="1">
    <source>
        <dbReference type="SAM" id="Coils"/>
    </source>
</evidence>
<dbReference type="KEGG" id="ceu:A7L45_16285"/>
<sequence>MAGNNIKGITVEINGDTGPLDKALKGVNKTSSDLQSQLKQVNYQLKFDPKNTVLLQQKQELLAKSVTNTKEKLVSLKSAEAQAQEQFAKGNISEKQYQALQREVIKTESQLKNLEVQAQKSNSSLSKVSEASGKVATSASRVGQATTPATLAIVALGGAAVKMGSDLIESTNKVDVAFGKNANEVKTWSDTTLDKFGIAKGSALEMASLFGDMASGMGINTSEAAKMSTKLGGLAGDLASFKNIGLDQAQDALKGIFTGEGESLKSLGVIMLDSTLSAFALSTGHKTLFKDMTQAEKVQLRYAYVLDKTKNSQGDFANTSTGAANSARIASESIKEASSTIGVILAPILAKVAQYIAKLAKEFSGLSEGTKKTILAILGIIAVIAPLAFIISSIATVVGAVVAVITTISGTIAVLTTGVAAATPAVSALVAVIGFITGPVGIAIAVIAGLVIGFKLLWDHCAPFKAFWLDLWTNIQAITKTVVDALVGFFTVTIPMAWNGLVTFFTGIPAWFSNLWTSIGTGATNVWNGIKTSISNVLTSIKTTLSTIWAEIVAATMIILNPLIQGVINIFNSLKGGLTTVFNGLKTFFSGVWAAIKLIFLGPILLILDLCTGNFGKIKTDAISIFNGLKAAFTQIWAGIKLIFTGVVTAIASFLSLMWSGIVNTAKSIFNGLKTFFSGLWSGIKSLAISAWNGLSSGIISICSGIKAGAINIFNGILNFFRNLPGTLMSLGINMFNALKNGITSVLSTLGGVIRSGFSNGIAYIKGLPGEALTWGKDMIEGIVNGIKGAAGAVGDAIKGVAQDIRKFLHFSVPDEGPLTDYESWMPDFMNGLASGIKDNKKVVTDAISTVAKGISDSITTNLSKVFDTVITDRTTAKLGAYTMQSLASGIQNNVGLVEKAISTAVKAITGSDMKEKINTYFNNPMLSLDSDMARLAIDTNDLTKNLENQKNSLLDAQDEVTLLTAKWQQIGYQFGYASQDCIDARKELDSATLAVIKMGQEVITTTESIAKATETETNNLATGLTGLFTNIKDALKESYADQQSQAEANVNKQIASNTALKDSSLATIETIYSARTASLDAESTQYDIANQDSADSTNESELRRQLSMHLGATKRKEVQAQLDTLLKTNETRKYKESITAQKATLATQNVADKAAVEATATANSASYATQLDNIKTFYANKTTEANLNAEAEKMIISDNQKEITSLLTSYGKDYAVAGASLGERLVSAFKDQLFGLADAVNGVLNNINSSIDMSAVTGTSNAVPISTTVSSSSISDSIANALRSSASSNNSSNSNLTITVPVNLDGQTIAKVTTPYSESINGNSLALNRRGL</sequence>
<feature type="coiled-coil region" evidence="1">
    <location>
        <begin position="66"/>
        <end position="117"/>
    </location>
</feature>
<proteinExistence type="predicted"/>
<feature type="transmembrane region" description="Helical" evidence="2">
    <location>
        <begin position="636"/>
        <end position="659"/>
    </location>
</feature>
<feature type="transmembrane region" description="Helical" evidence="2">
    <location>
        <begin position="440"/>
        <end position="458"/>
    </location>
</feature>
<gene>
    <name evidence="3" type="ORF">A7L45_16285</name>
</gene>
<dbReference type="RefSeq" id="WP_071613816.1">
    <property type="nucleotide sequence ID" value="NZ_CP015756.1"/>
</dbReference>
<reference evidence="4" key="1">
    <citation type="journal article" date="2016" name="Front. Microbiol.">
        <title>Complete Genome Sequence of Clostridium estertheticum DSM 8809, a Microbe Identified in Spoiled Vacuum Packed Beef.</title>
        <authorList>
            <person name="Yu Z."/>
            <person name="Gunn L."/>
            <person name="Brennan E."/>
            <person name="Reid R."/>
            <person name="Wall P.G."/>
            <person name="Gaora O.P."/>
            <person name="Hurley D."/>
            <person name="Bolton D."/>
            <person name="Fanning S."/>
        </authorList>
    </citation>
    <scope>NUCLEOTIDE SEQUENCE [LARGE SCALE GENOMIC DNA]</scope>
    <source>
        <strain evidence="4">DSM 8809</strain>
    </source>
</reference>
<keyword evidence="1" id="KW-0175">Coiled coil</keyword>
<dbReference type="PANTHER" id="PTHR37813:SF1">
    <property type="entry name" value="FELS-2 PROPHAGE PROTEIN"/>
    <property type="match status" value="1"/>
</dbReference>
<dbReference type="PANTHER" id="PTHR37813">
    <property type="entry name" value="FELS-2 PROPHAGE PROTEIN"/>
    <property type="match status" value="1"/>
</dbReference>